<dbReference type="Pfam" id="PF07731">
    <property type="entry name" value="Cu-oxidase_2"/>
    <property type="match status" value="1"/>
</dbReference>
<evidence type="ECO:0000259" key="4">
    <source>
        <dbReference type="Pfam" id="PF00394"/>
    </source>
</evidence>
<dbReference type="InterPro" id="IPR008972">
    <property type="entry name" value="Cupredoxin"/>
</dbReference>
<dbReference type="FunFam" id="2.60.40.420:FF:000012">
    <property type="entry name" value="Monocopper oxidase-like protein"/>
    <property type="match status" value="1"/>
</dbReference>
<evidence type="ECO:0000259" key="5">
    <source>
        <dbReference type="Pfam" id="PF07731"/>
    </source>
</evidence>
<gene>
    <name evidence="7" type="ORF">Acr_09g0006450</name>
</gene>
<proteinExistence type="inferred from homology"/>
<dbReference type="GO" id="GO:0005507">
    <property type="term" value="F:copper ion binding"/>
    <property type="evidence" value="ECO:0007669"/>
    <property type="project" value="InterPro"/>
</dbReference>
<feature type="domain" description="Plastocyanin-like" evidence="5">
    <location>
        <begin position="521"/>
        <end position="656"/>
    </location>
</feature>
<protein>
    <submittedName>
        <fullName evidence="7">SKU5 similar 17</fullName>
    </submittedName>
</protein>
<dbReference type="PANTHER" id="PTHR11709">
    <property type="entry name" value="MULTI-COPPER OXIDASE"/>
    <property type="match status" value="1"/>
</dbReference>
<feature type="domain" description="Plastocyanin-like" evidence="6">
    <location>
        <begin position="234"/>
        <end position="293"/>
    </location>
</feature>
<feature type="compositionally biased region" description="Basic and acidic residues" evidence="3">
    <location>
        <begin position="72"/>
        <end position="85"/>
    </location>
</feature>
<dbReference type="OrthoDB" id="2121828at2759"/>
<feature type="domain" description="Plastocyanin-like" evidence="4">
    <location>
        <begin position="306"/>
        <end position="440"/>
    </location>
</feature>
<name>A0A7J0F7J0_9ERIC</name>
<keyword evidence="8" id="KW-1185">Reference proteome</keyword>
<dbReference type="AlphaFoldDB" id="A0A7J0F7J0"/>
<feature type="region of interest" description="Disordered" evidence="3">
    <location>
        <begin position="25"/>
        <end position="85"/>
    </location>
</feature>
<evidence type="ECO:0000256" key="2">
    <source>
        <dbReference type="ARBA" id="ARBA00023180"/>
    </source>
</evidence>
<dbReference type="Gene3D" id="2.60.40.420">
    <property type="entry name" value="Cupredoxins - blue copper proteins"/>
    <property type="match status" value="3"/>
</dbReference>
<comment type="caution">
    <text evidence="7">The sequence shown here is derived from an EMBL/GenBank/DDBJ whole genome shotgun (WGS) entry which is preliminary data.</text>
</comment>
<dbReference type="InterPro" id="IPR011707">
    <property type="entry name" value="Cu-oxidase-like_N"/>
</dbReference>
<dbReference type="Proteomes" id="UP000585474">
    <property type="component" value="Unassembled WGS sequence"/>
</dbReference>
<reference evidence="7 8" key="1">
    <citation type="submission" date="2019-07" db="EMBL/GenBank/DDBJ databases">
        <title>De Novo Assembly of kiwifruit Actinidia rufa.</title>
        <authorList>
            <person name="Sugita-Konishi S."/>
            <person name="Sato K."/>
            <person name="Mori E."/>
            <person name="Abe Y."/>
            <person name="Kisaki G."/>
            <person name="Hamano K."/>
            <person name="Suezawa K."/>
            <person name="Otani M."/>
            <person name="Fukuda T."/>
            <person name="Manabe T."/>
            <person name="Gomi K."/>
            <person name="Tabuchi M."/>
            <person name="Akimitsu K."/>
            <person name="Kataoka I."/>
        </authorList>
    </citation>
    <scope>NUCLEOTIDE SEQUENCE [LARGE SCALE GENOMIC DNA]</scope>
    <source>
        <strain evidence="8">cv. Fuchu</strain>
    </source>
</reference>
<dbReference type="EMBL" id="BJWL01000009">
    <property type="protein sequence ID" value="GFY94199.1"/>
    <property type="molecule type" value="Genomic_DNA"/>
</dbReference>
<evidence type="ECO:0000313" key="7">
    <source>
        <dbReference type="EMBL" id="GFY94199.1"/>
    </source>
</evidence>
<keyword evidence="2" id="KW-0325">Glycoprotein</keyword>
<dbReference type="InterPro" id="IPR011706">
    <property type="entry name" value="Cu-oxidase_C"/>
</dbReference>
<comment type="similarity">
    <text evidence="1">Belongs to the multicopper oxidase family.</text>
</comment>
<evidence type="ECO:0000313" key="8">
    <source>
        <dbReference type="Proteomes" id="UP000585474"/>
    </source>
</evidence>
<evidence type="ECO:0000259" key="6">
    <source>
        <dbReference type="Pfam" id="PF07732"/>
    </source>
</evidence>
<dbReference type="FunFam" id="2.60.40.420:FF:000016">
    <property type="entry name" value="Monocopper oxidase-like protein"/>
    <property type="match status" value="1"/>
</dbReference>
<dbReference type="SUPFAM" id="SSF49503">
    <property type="entry name" value="Cupredoxins"/>
    <property type="match status" value="3"/>
</dbReference>
<evidence type="ECO:0000256" key="3">
    <source>
        <dbReference type="SAM" id="MobiDB-lite"/>
    </source>
</evidence>
<evidence type="ECO:0000256" key="1">
    <source>
        <dbReference type="ARBA" id="ARBA00010609"/>
    </source>
</evidence>
<dbReference type="InterPro" id="IPR045087">
    <property type="entry name" value="Cu-oxidase_fam"/>
</dbReference>
<dbReference type="InterPro" id="IPR001117">
    <property type="entry name" value="Cu-oxidase_2nd"/>
</dbReference>
<organism evidence="7 8">
    <name type="scientific">Actinidia rufa</name>
    <dbReference type="NCBI Taxonomy" id="165716"/>
    <lineage>
        <taxon>Eukaryota</taxon>
        <taxon>Viridiplantae</taxon>
        <taxon>Streptophyta</taxon>
        <taxon>Embryophyta</taxon>
        <taxon>Tracheophyta</taxon>
        <taxon>Spermatophyta</taxon>
        <taxon>Magnoliopsida</taxon>
        <taxon>eudicotyledons</taxon>
        <taxon>Gunneridae</taxon>
        <taxon>Pentapetalae</taxon>
        <taxon>asterids</taxon>
        <taxon>Ericales</taxon>
        <taxon>Actinidiaceae</taxon>
        <taxon>Actinidia</taxon>
    </lineage>
</organism>
<dbReference type="Pfam" id="PF00394">
    <property type="entry name" value="Cu-oxidase"/>
    <property type="match status" value="1"/>
</dbReference>
<sequence length="683" mass="76987">MFERGDKVQIWASNQQSILLDLLGTGPRTIKGRPAQANRNKGPGRGRSKPLRRDDQTKAMTTDGVMGRVHGSRRDPRKDERESRKGQFSCIDRILVEMESLEMEILSTLPRPRARRSQYFNSDQLMSILMVALASSVETAWRGSMGSFYLGQEGSEMVFGILMWRWNFIELMSGDVHCLPWGEGYSSFVRERTYMDSPIKKLPHAHDAAARLTRPEPRLAGFNGSRLGWTEFARLRKNSWQDGVLGTNCPIPPNSNFTYKFQTKDQIGTYTYFPSTIMHKAAGGFGGLNVYARSVIPVPYPKPAQDFTLLIGDWFKTSHKALQQYLDSGKSLPFPDDILINGQTHSTFSGDQGKTYMFRISNVGLSTSFNFRIEGHKMKLVEVEGSHVIQNTYDSLDVHAGQSLSILVTLNQPVKDYYIVASTRFTKQVLIAAAVLHYTNSQTPVSGPLPAGPTYEIHWSMEQARTLRWNLTANAARPNPQGSFHYGNITTTKTFVFANSAPLINGKQRYAVNRVSYINSDTPLKLADYFNIPGVFSMDSIQSIPSEGPAFLATSVVPVSLHDFIEVVFQNNENAMQSWHLDGYDFWVAGYGSGQWTSDSRKAYNLHDTLTRHTAQVYPNSWTAILISLDNQGMWNMRSAIWERQYLGNQFYLRVFNAIHSLANEYDMPTNVLLCGKAIGRHP</sequence>
<dbReference type="GO" id="GO:0016491">
    <property type="term" value="F:oxidoreductase activity"/>
    <property type="evidence" value="ECO:0007669"/>
    <property type="project" value="InterPro"/>
</dbReference>
<dbReference type="PANTHER" id="PTHR11709:SF115">
    <property type="entry name" value="OS07G0119400 PROTEIN"/>
    <property type="match status" value="1"/>
</dbReference>
<accession>A0A7J0F7J0</accession>
<dbReference type="Pfam" id="PF07732">
    <property type="entry name" value="Cu-oxidase_3"/>
    <property type="match status" value="1"/>
</dbReference>